<accession>Q1LLU3</accession>
<protein>
    <submittedName>
        <fullName evidence="2">Uncharacterized protein</fullName>
    </submittedName>
</protein>
<name>Q1LLU3_CUPMC</name>
<dbReference type="HOGENOM" id="CLU_1936341_0_0_4"/>
<sequence>MHPSNIVPAADPDSIRAAAYEPGAMTLAQFCRRYNLDRSTVFKLRRDGLGPDEIQIGRKILITHRAAVEWELQMTLRSNELRGVQRTHTPAPPAVHRPREAAGLPKKAAEPAKRPGRPPKVKPEAALAAE</sequence>
<evidence type="ECO:0000256" key="1">
    <source>
        <dbReference type="SAM" id="MobiDB-lite"/>
    </source>
</evidence>
<dbReference type="AlphaFoldDB" id="Q1LLU3"/>
<dbReference type="Proteomes" id="UP000002429">
    <property type="component" value="Chromosome"/>
</dbReference>
<feature type="region of interest" description="Disordered" evidence="1">
    <location>
        <begin position="81"/>
        <end position="130"/>
    </location>
</feature>
<dbReference type="eggNOG" id="ENOG50317KM">
    <property type="taxonomic scope" value="Bacteria"/>
</dbReference>
<dbReference type="EMBL" id="CP000352">
    <property type="protein sequence ID" value="ABF08883.1"/>
    <property type="molecule type" value="Genomic_DNA"/>
</dbReference>
<dbReference type="STRING" id="266264.Rmet_2004"/>
<gene>
    <name evidence="2" type="ordered locus">Rmet_2004</name>
</gene>
<dbReference type="KEGG" id="rme:Rmet_2004"/>
<evidence type="ECO:0000313" key="2">
    <source>
        <dbReference type="EMBL" id="ABF08883.1"/>
    </source>
</evidence>
<evidence type="ECO:0000313" key="3">
    <source>
        <dbReference type="Proteomes" id="UP000002429"/>
    </source>
</evidence>
<reference evidence="3" key="1">
    <citation type="journal article" date="2010" name="PLoS ONE">
        <title>The complete genome sequence of Cupriavidus metallidurans strain CH34, a master survivalist in harsh and anthropogenic environments.</title>
        <authorList>
            <person name="Janssen P.J."/>
            <person name="Van Houdt R."/>
            <person name="Moors H."/>
            <person name="Monsieurs P."/>
            <person name="Morin N."/>
            <person name="Michaux A."/>
            <person name="Benotmane M.A."/>
            <person name="Leys N."/>
            <person name="Vallaeys T."/>
            <person name="Lapidus A."/>
            <person name="Monchy S."/>
            <person name="Medigue C."/>
            <person name="Taghavi S."/>
            <person name="McCorkle S."/>
            <person name="Dunn J."/>
            <person name="van der Lelie D."/>
            <person name="Mergeay M."/>
        </authorList>
    </citation>
    <scope>NUCLEOTIDE SEQUENCE [LARGE SCALE GENOMIC DNA]</scope>
    <source>
        <strain evidence="3">ATCC 43123 / DSM 2839 / NBRC 102507 / CH34</strain>
    </source>
</reference>
<organism evidence="2 3">
    <name type="scientific">Cupriavidus metallidurans (strain ATCC 43123 / DSM 2839 / NBRC 102507 / CH34)</name>
    <name type="common">Ralstonia metallidurans</name>
    <dbReference type="NCBI Taxonomy" id="266264"/>
    <lineage>
        <taxon>Bacteria</taxon>
        <taxon>Pseudomonadati</taxon>
        <taxon>Pseudomonadota</taxon>
        <taxon>Betaproteobacteria</taxon>
        <taxon>Burkholderiales</taxon>
        <taxon>Burkholderiaceae</taxon>
        <taxon>Cupriavidus</taxon>
    </lineage>
</organism>
<proteinExistence type="predicted"/>
<keyword evidence="3" id="KW-1185">Reference proteome</keyword>